<keyword evidence="1" id="KW-0472">Membrane</keyword>
<dbReference type="Proteomes" id="UP000712281">
    <property type="component" value="Unassembled WGS sequence"/>
</dbReference>
<comment type="caution">
    <text evidence="3">The sequence shown here is derived from an EMBL/GenBank/DDBJ whole genome shotgun (WGS) entry which is preliminary data.</text>
</comment>
<dbReference type="AlphaFoldDB" id="A0A8S9JEX1"/>
<evidence type="ECO:0000313" key="4">
    <source>
        <dbReference type="Proteomes" id="UP000712281"/>
    </source>
</evidence>
<name>A0A8S9JEX1_BRACR</name>
<protein>
    <submittedName>
        <fullName evidence="3">Uncharacterized protein</fullName>
    </submittedName>
</protein>
<reference evidence="3" key="1">
    <citation type="submission" date="2019-12" db="EMBL/GenBank/DDBJ databases">
        <title>Genome sequencing and annotation of Brassica cretica.</title>
        <authorList>
            <person name="Studholme D.J."/>
            <person name="Sarris P.F."/>
        </authorList>
    </citation>
    <scope>NUCLEOTIDE SEQUENCE</scope>
    <source>
        <strain evidence="3">PFS-001/15</strain>
        <tissue evidence="3">Leaf</tissue>
    </source>
</reference>
<sequence>MAKLSCSYFLVLMIVFSGSFAVKTAPGNTLAALHIVLTILKFPDLLTVVVHIIVKGITL</sequence>
<evidence type="ECO:0000256" key="2">
    <source>
        <dbReference type="SAM" id="SignalP"/>
    </source>
</evidence>
<dbReference type="EMBL" id="QGKW02001660">
    <property type="protein sequence ID" value="KAF2580555.1"/>
    <property type="molecule type" value="Genomic_DNA"/>
</dbReference>
<evidence type="ECO:0000256" key="1">
    <source>
        <dbReference type="SAM" id="Phobius"/>
    </source>
</evidence>
<feature type="signal peptide" evidence="2">
    <location>
        <begin position="1"/>
        <end position="21"/>
    </location>
</feature>
<keyword evidence="1" id="KW-1133">Transmembrane helix</keyword>
<evidence type="ECO:0000313" key="3">
    <source>
        <dbReference type="EMBL" id="KAF2580555.1"/>
    </source>
</evidence>
<feature type="transmembrane region" description="Helical" evidence="1">
    <location>
        <begin position="31"/>
        <end position="54"/>
    </location>
</feature>
<feature type="chain" id="PRO_5035779198" evidence="2">
    <location>
        <begin position="22"/>
        <end position="59"/>
    </location>
</feature>
<organism evidence="3 4">
    <name type="scientific">Brassica cretica</name>
    <name type="common">Mustard</name>
    <dbReference type="NCBI Taxonomy" id="69181"/>
    <lineage>
        <taxon>Eukaryota</taxon>
        <taxon>Viridiplantae</taxon>
        <taxon>Streptophyta</taxon>
        <taxon>Embryophyta</taxon>
        <taxon>Tracheophyta</taxon>
        <taxon>Spermatophyta</taxon>
        <taxon>Magnoliopsida</taxon>
        <taxon>eudicotyledons</taxon>
        <taxon>Gunneridae</taxon>
        <taxon>Pentapetalae</taxon>
        <taxon>rosids</taxon>
        <taxon>malvids</taxon>
        <taxon>Brassicales</taxon>
        <taxon>Brassicaceae</taxon>
        <taxon>Brassiceae</taxon>
        <taxon>Brassica</taxon>
    </lineage>
</organism>
<accession>A0A8S9JEX1</accession>
<proteinExistence type="predicted"/>
<keyword evidence="1" id="KW-0812">Transmembrane</keyword>
<gene>
    <name evidence="3" type="ORF">F2Q68_00006633</name>
</gene>
<keyword evidence="2" id="KW-0732">Signal</keyword>